<keyword evidence="7" id="KW-1185">Reference proteome</keyword>
<sequence length="336" mass="38039">MKLKIKDTAEQIKKYSEKAQELLASWALSMSPINYAVAYEIAKNVNIELRAAYLDFKENDKPIDDYCLEQWQVQFLQSKSASESSLIPDIDKIVVDLQRQIKTSDGSVELFMQQLTKGMSDLVYQDDIKHSLNVIQSLLNASNTVKIQQTELRKKLEQSQQETKALQTKIENMEIQAITDPLTGLLNRRGLEDYLKQFSDKSSLAAIVVDVDHFKRINDSFGHLIGDIVITKVAEQINKVKPDYAKAVRYGGEEFVILLPEQDKEALLSVAEKIREQISAMKLVSAKNKLKLPKITASFGVAQYLEGEDFTDILSRADDALYVAKNLGRNQVQYAQ</sequence>
<dbReference type="PROSITE" id="PS50887">
    <property type="entry name" value="GGDEF"/>
    <property type="match status" value="1"/>
</dbReference>
<dbReference type="RefSeq" id="WP_048692370.1">
    <property type="nucleotide sequence ID" value="NZ_KQ130490.1"/>
</dbReference>
<feature type="domain" description="GGDEF" evidence="5">
    <location>
        <begin position="202"/>
        <end position="336"/>
    </location>
</feature>
<dbReference type="InterPro" id="IPR029787">
    <property type="entry name" value="Nucleotide_cyclase"/>
</dbReference>
<dbReference type="Proteomes" id="UP000037600">
    <property type="component" value="Unassembled WGS sequence"/>
</dbReference>
<dbReference type="OrthoDB" id="9812260at2"/>
<dbReference type="SUPFAM" id="SSF55073">
    <property type="entry name" value="Nucleotide cyclase"/>
    <property type="match status" value="1"/>
</dbReference>
<dbReference type="FunFam" id="3.30.70.270:FF:000001">
    <property type="entry name" value="Diguanylate cyclase domain protein"/>
    <property type="match status" value="1"/>
</dbReference>
<evidence type="ECO:0000313" key="6">
    <source>
        <dbReference type="EMBL" id="KMT65201.1"/>
    </source>
</evidence>
<dbReference type="PANTHER" id="PTHR45138">
    <property type="entry name" value="REGULATORY COMPONENTS OF SENSORY TRANSDUCTION SYSTEM"/>
    <property type="match status" value="1"/>
</dbReference>
<dbReference type="InterPro" id="IPR043128">
    <property type="entry name" value="Rev_trsase/Diguanyl_cyclase"/>
</dbReference>
<dbReference type="Pfam" id="PF00990">
    <property type="entry name" value="GGDEF"/>
    <property type="match status" value="1"/>
</dbReference>
<evidence type="ECO:0000256" key="2">
    <source>
        <dbReference type="ARBA" id="ARBA00012528"/>
    </source>
</evidence>
<evidence type="ECO:0000256" key="4">
    <source>
        <dbReference type="SAM" id="Coils"/>
    </source>
</evidence>
<comment type="caution">
    <text evidence="6">The sequence shown here is derived from an EMBL/GenBank/DDBJ whole genome shotgun (WGS) entry which is preliminary data.</text>
</comment>
<dbReference type="InterPro" id="IPR000160">
    <property type="entry name" value="GGDEF_dom"/>
</dbReference>
<dbReference type="GO" id="GO:0052621">
    <property type="term" value="F:diguanylate cyclase activity"/>
    <property type="evidence" value="ECO:0007669"/>
    <property type="project" value="UniProtKB-EC"/>
</dbReference>
<feature type="coiled-coil region" evidence="4">
    <location>
        <begin position="149"/>
        <end position="176"/>
    </location>
</feature>
<dbReference type="SMART" id="SM00267">
    <property type="entry name" value="GGDEF"/>
    <property type="match status" value="1"/>
</dbReference>
<proteinExistence type="predicted"/>
<dbReference type="EMBL" id="LAZL01000015">
    <property type="protein sequence ID" value="KMT65201.1"/>
    <property type="molecule type" value="Genomic_DNA"/>
</dbReference>
<organism evidence="6 7">
    <name type="scientific">Catenovulum maritimum</name>
    <dbReference type="NCBI Taxonomy" id="1513271"/>
    <lineage>
        <taxon>Bacteria</taxon>
        <taxon>Pseudomonadati</taxon>
        <taxon>Pseudomonadota</taxon>
        <taxon>Gammaproteobacteria</taxon>
        <taxon>Alteromonadales</taxon>
        <taxon>Alteromonadaceae</taxon>
        <taxon>Catenovulum</taxon>
    </lineage>
</organism>
<dbReference type="EC" id="2.7.7.65" evidence="2"/>
<dbReference type="CDD" id="cd01949">
    <property type="entry name" value="GGDEF"/>
    <property type="match status" value="1"/>
</dbReference>
<dbReference type="AlphaFoldDB" id="A0A0J8JKY4"/>
<protein>
    <recommendedName>
        <fullName evidence="2">diguanylate cyclase</fullName>
        <ecNumber evidence="2">2.7.7.65</ecNumber>
    </recommendedName>
</protein>
<dbReference type="NCBIfam" id="TIGR00254">
    <property type="entry name" value="GGDEF"/>
    <property type="match status" value="1"/>
</dbReference>
<gene>
    <name evidence="6" type="ORF">XM47_10740</name>
</gene>
<evidence type="ECO:0000259" key="5">
    <source>
        <dbReference type="PROSITE" id="PS50887"/>
    </source>
</evidence>
<evidence type="ECO:0000256" key="3">
    <source>
        <dbReference type="ARBA" id="ARBA00034247"/>
    </source>
</evidence>
<evidence type="ECO:0000313" key="7">
    <source>
        <dbReference type="Proteomes" id="UP000037600"/>
    </source>
</evidence>
<keyword evidence="4" id="KW-0175">Coiled coil</keyword>
<comment type="cofactor">
    <cofactor evidence="1">
        <name>Mg(2+)</name>
        <dbReference type="ChEBI" id="CHEBI:18420"/>
    </cofactor>
</comment>
<name>A0A0J8JKY4_9ALTE</name>
<dbReference type="PANTHER" id="PTHR45138:SF9">
    <property type="entry name" value="DIGUANYLATE CYCLASE DGCM-RELATED"/>
    <property type="match status" value="1"/>
</dbReference>
<reference evidence="6 7" key="1">
    <citation type="submission" date="2015-04" db="EMBL/GenBank/DDBJ databases">
        <title>Draft Genome Sequence of the Novel Agar-Digesting Marine Bacterium Q1.</title>
        <authorList>
            <person name="Li Y."/>
            <person name="Li D."/>
            <person name="Chen G."/>
            <person name="Du Z."/>
        </authorList>
    </citation>
    <scope>NUCLEOTIDE SEQUENCE [LARGE SCALE GENOMIC DNA]</scope>
    <source>
        <strain evidence="6 7">Q1</strain>
    </source>
</reference>
<dbReference type="STRING" id="1513271.XM47_10740"/>
<dbReference type="InterPro" id="IPR050469">
    <property type="entry name" value="Diguanylate_Cyclase"/>
</dbReference>
<comment type="catalytic activity">
    <reaction evidence="3">
        <text>2 GTP = 3',3'-c-di-GMP + 2 diphosphate</text>
        <dbReference type="Rhea" id="RHEA:24898"/>
        <dbReference type="ChEBI" id="CHEBI:33019"/>
        <dbReference type="ChEBI" id="CHEBI:37565"/>
        <dbReference type="ChEBI" id="CHEBI:58805"/>
        <dbReference type="EC" id="2.7.7.65"/>
    </reaction>
</comment>
<dbReference type="Gene3D" id="3.30.70.270">
    <property type="match status" value="1"/>
</dbReference>
<accession>A0A0J8JKY4</accession>
<evidence type="ECO:0000256" key="1">
    <source>
        <dbReference type="ARBA" id="ARBA00001946"/>
    </source>
</evidence>